<dbReference type="GO" id="GO:0006355">
    <property type="term" value="P:regulation of DNA-templated transcription"/>
    <property type="evidence" value="ECO:0007669"/>
    <property type="project" value="InterPro"/>
</dbReference>
<dbReference type="STRING" id="490188.SAMN04488068_0658"/>
<dbReference type="CDD" id="cd00383">
    <property type="entry name" value="trans_reg_C"/>
    <property type="match status" value="1"/>
</dbReference>
<name>A0A1M5KMR4_9GAMM</name>
<dbReference type="Pfam" id="PF00486">
    <property type="entry name" value="Trans_reg_C"/>
    <property type="match status" value="1"/>
</dbReference>
<feature type="domain" description="OmpR/PhoB-type" evidence="5">
    <location>
        <begin position="130"/>
        <end position="229"/>
    </location>
</feature>
<dbReference type="SMART" id="SM00448">
    <property type="entry name" value="REC"/>
    <property type="match status" value="1"/>
</dbReference>
<accession>A0A1M5KMR4</accession>
<dbReference type="GO" id="GO:0032993">
    <property type="term" value="C:protein-DNA complex"/>
    <property type="evidence" value="ECO:0007669"/>
    <property type="project" value="TreeGrafter"/>
</dbReference>
<gene>
    <name evidence="6" type="ORF">SAMN04488068_0658</name>
</gene>
<reference evidence="6 7" key="1">
    <citation type="submission" date="2016-11" db="EMBL/GenBank/DDBJ databases">
        <authorList>
            <person name="Jaros S."/>
            <person name="Januszkiewicz K."/>
            <person name="Wedrychowicz H."/>
        </authorList>
    </citation>
    <scope>NUCLEOTIDE SEQUENCE [LARGE SCALE GENOMIC DNA]</scope>
    <source>
        <strain evidence="6 7">CGMCC 1.7049</strain>
    </source>
</reference>
<dbReference type="GO" id="GO:0000156">
    <property type="term" value="F:phosphorelay response regulator activity"/>
    <property type="evidence" value="ECO:0007669"/>
    <property type="project" value="TreeGrafter"/>
</dbReference>
<evidence type="ECO:0000313" key="6">
    <source>
        <dbReference type="EMBL" id="SHG54094.1"/>
    </source>
</evidence>
<evidence type="ECO:0000259" key="5">
    <source>
        <dbReference type="PROSITE" id="PS51755"/>
    </source>
</evidence>
<feature type="DNA-binding region" description="OmpR/PhoB-type" evidence="3">
    <location>
        <begin position="130"/>
        <end position="229"/>
    </location>
</feature>
<dbReference type="OrthoDB" id="9802426at2"/>
<dbReference type="Pfam" id="PF00072">
    <property type="entry name" value="Response_reg"/>
    <property type="match status" value="1"/>
</dbReference>
<dbReference type="PANTHER" id="PTHR48111">
    <property type="entry name" value="REGULATOR OF RPOS"/>
    <property type="match status" value="1"/>
</dbReference>
<feature type="modified residue" description="4-aspartylphosphate" evidence="2">
    <location>
        <position position="55"/>
    </location>
</feature>
<dbReference type="InterPro" id="IPR011006">
    <property type="entry name" value="CheY-like_superfamily"/>
</dbReference>
<dbReference type="InterPro" id="IPR036388">
    <property type="entry name" value="WH-like_DNA-bd_sf"/>
</dbReference>
<dbReference type="SMART" id="SM00862">
    <property type="entry name" value="Trans_reg_C"/>
    <property type="match status" value="1"/>
</dbReference>
<dbReference type="PROSITE" id="PS50110">
    <property type="entry name" value="RESPONSE_REGULATORY"/>
    <property type="match status" value="1"/>
</dbReference>
<keyword evidence="7" id="KW-1185">Reference proteome</keyword>
<dbReference type="GO" id="GO:0000976">
    <property type="term" value="F:transcription cis-regulatory region binding"/>
    <property type="evidence" value="ECO:0007669"/>
    <property type="project" value="TreeGrafter"/>
</dbReference>
<dbReference type="InterPro" id="IPR001867">
    <property type="entry name" value="OmpR/PhoB-type_DNA-bd"/>
</dbReference>
<dbReference type="InterPro" id="IPR001789">
    <property type="entry name" value="Sig_transdc_resp-reg_receiver"/>
</dbReference>
<dbReference type="PROSITE" id="PS51755">
    <property type="entry name" value="OMPR_PHOB"/>
    <property type="match status" value="1"/>
</dbReference>
<keyword evidence="2" id="KW-0597">Phosphoprotein</keyword>
<dbReference type="EMBL" id="FQWZ01000001">
    <property type="protein sequence ID" value="SHG54094.1"/>
    <property type="molecule type" value="Genomic_DNA"/>
</dbReference>
<dbReference type="Gene3D" id="6.10.250.690">
    <property type="match status" value="1"/>
</dbReference>
<evidence type="ECO:0000256" key="2">
    <source>
        <dbReference type="PROSITE-ProRule" id="PRU00169"/>
    </source>
</evidence>
<evidence type="ECO:0000259" key="4">
    <source>
        <dbReference type="PROSITE" id="PS50110"/>
    </source>
</evidence>
<feature type="domain" description="Response regulatory" evidence="4">
    <location>
        <begin position="6"/>
        <end position="120"/>
    </location>
</feature>
<dbReference type="Gene3D" id="1.10.10.10">
    <property type="entry name" value="Winged helix-like DNA-binding domain superfamily/Winged helix DNA-binding domain"/>
    <property type="match status" value="1"/>
</dbReference>
<dbReference type="Proteomes" id="UP000199758">
    <property type="component" value="Unassembled WGS sequence"/>
</dbReference>
<dbReference type="FunFam" id="1.10.10.10:FF:000210">
    <property type="entry name" value="Winged-helix transcriptional response regulator KdpE"/>
    <property type="match status" value="1"/>
</dbReference>
<dbReference type="PANTHER" id="PTHR48111:SF50">
    <property type="entry name" value="KDP OPERON TRANSCRIPTIONAL REGULATORY PROTEIN KDPE"/>
    <property type="match status" value="1"/>
</dbReference>
<evidence type="ECO:0000256" key="1">
    <source>
        <dbReference type="ARBA" id="ARBA00023125"/>
    </source>
</evidence>
<evidence type="ECO:0000256" key="3">
    <source>
        <dbReference type="PROSITE-ProRule" id="PRU01091"/>
    </source>
</evidence>
<dbReference type="InterPro" id="IPR039420">
    <property type="entry name" value="WalR-like"/>
</dbReference>
<sequence>MTEGVSVLVVDDEPQIRRFLRVSLSAEGMQMSEAGSLAQARLVLDRQPQDLLILDLGLPDGDGLTLINEVRRDGSDLPIIVLSVRDDEAVKVSALDAGANDYLCKPFGVGELLARIRAALRHRILAAGSRPVVEVGDLRIDLNLRQVWVGDAEIKLSRKEYAILELLARHNGQVLTQPQILRAVWGRGHDDDTQYLRVYIGQLRQKLGDDAASPRYLLTEPGVGYRLKRR</sequence>
<evidence type="ECO:0000313" key="7">
    <source>
        <dbReference type="Proteomes" id="UP000199758"/>
    </source>
</evidence>
<protein>
    <submittedName>
        <fullName evidence="6">Two-component system, OmpR family, KDP operon response regulator KdpE</fullName>
    </submittedName>
</protein>
<dbReference type="RefSeq" id="WP_072894089.1">
    <property type="nucleotide sequence ID" value="NZ_FQWZ01000001.1"/>
</dbReference>
<keyword evidence="1 3" id="KW-0238">DNA-binding</keyword>
<dbReference type="AlphaFoldDB" id="A0A1M5KMR4"/>
<proteinExistence type="predicted"/>
<organism evidence="6 7">
    <name type="scientific">Hydrocarboniphaga daqingensis</name>
    <dbReference type="NCBI Taxonomy" id="490188"/>
    <lineage>
        <taxon>Bacteria</taxon>
        <taxon>Pseudomonadati</taxon>
        <taxon>Pseudomonadota</taxon>
        <taxon>Gammaproteobacteria</taxon>
        <taxon>Nevskiales</taxon>
        <taxon>Nevskiaceae</taxon>
        <taxon>Hydrocarboniphaga</taxon>
    </lineage>
</organism>
<dbReference type="SUPFAM" id="SSF52172">
    <property type="entry name" value="CheY-like"/>
    <property type="match status" value="1"/>
</dbReference>
<dbReference type="GO" id="GO:0005829">
    <property type="term" value="C:cytosol"/>
    <property type="evidence" value="ECO:0007669"/>
    <property type="project" value="TreeGrafter"/>
</dbReference>
<dbReference type="Gene3D" id="3.40.50.2300">
    <property type="match status" value="1"/>
</dbReference>